<organism evidence="2 3">
    <name type="scientific">Symbiochloris irregularis</name>
    <dbReference type="NCBI Taxonomy" id="706552"/>
    <lineage>
        <taxon>Eukaryota</taxon>
        <taxon>Viridiplantae</taxon>
        <taxon>Chlorophyta</taxon>
        <taxon>core chlorophytes</taxon>
        <taxon>Trebouxiophyceae</taxon>
        <taxon>Trebouxiales</taxon>
        <taxon>Trebouxiaceae</taxon>
        <taxon>Symbiochloris</taxon>
    </lineage>
</organism>
<evidence type="ECO:0000313" key="2">
    <source>
        <dbReference type="EMBL" id="KAK9785526.1"/>
    </source>
</evidence>
<name>A0AAW1NL49_9CHLO</name>
<proteinExistence type="predicted"/>
<dbReference type="Proteomes" id="UP001465755">
    <property type="component" value="Unassembled WGS sequence"/>
</dbReference>
<comment type="caution">
    <text evidence="2">The sequence shown here is derived from an EMBL/GenBank/DDBJ whole genome shotgun (WGS) entry which is preliminary data.</text>
</comment>
<reference evidence="2 3" key="1">
    <citation type="journal article" date="2024" name="Nat. Commun.">
        <title>Phylogenomics reveals the evolutionary origins of lichenization in chlorophyte algae.</title>
        <authorList>
            <person name="Puginier C."/>
            <person name="Libourel C."/>
            <person name="Otte J."/>
            <person name="Skaloud P."/>
            <person name="Haon M."/>
            <person name="Grisel S."/>
            <person name="Petersen M."/>
            <person name="Berrin J.G."/>
            <person name="Delaux P.M."/>
            <person name="Dal Grande F."/>
            <person name="Keller J."/>
        </authorList>
    </citation>
    <scope>NUCLEOTIDE SEQUENCE [LARGE SCALE GENOMIC DNA]</scope>
    <source>
        <strain evidence="2 3">SAG 2036</strain>
    </source>
</reference>
<dbReference type="EMBL" id="JALJOQ010000300">
    <property type="protein sequence ID" value="KAK9785526.1"/>
    <property type="molecule type" value="Genomic_DNA"/>
</dbReference>
<evidence type="ECO:0000256" key="1">
    <source>
        <dbReference type="SAM" id="MobiDB-lite"/>
    </source>
</evidence>
<feature type="compositionally biased region" description="Gly residues" evidence="1">
    <location>
        <begin position="46"/>
        <end position="62"/>
    </location>
</feature>
<dbReference type="AlphaFoldDB" id="A0AAW1NL49"/>
<feature type="compositionally biased region" description="Low complexity" evidence="1">
    <location>
        <begin position="24"/>
        <end position="36"/>
    </location>
</feature>
<keyword evidence="3" id="KW-1185">Reference proteome</keyword>
<protein>
    <submittedName>
        <fullName evidence="2">Uncharacterized protein</fullName>
    </submittedName>
</protein>
<accession>A0AAW1NL49</accession>
<feature type="region of interest" description="Disordered" evidence="1">
    <location>
        <begin position="1"/>
        <end position="83"/>
    </location>
</feature>
<gene>
    <name evidence="2" type="ORF">WJX73_010056</name>
</gene>
<sequence>MRPRHAGVSVPTPQQLASGDRRAPATAPQAAAPEPAAAHRRVEQPGRGGLEAPGSSGAGDGHCGAEPSKRRRVVIYNSSDEED</sequence>
<evidence type="ECO:0000313" key="3">
    <source>
        <dbReference type="Proteomes" id="UP001465755"/>
    </source>
</evidence>